<gene>
    <name evidence="2" type="ORF">SSS_8647</name>
</gene>
<reference evidence="3" key="3">
    <citation type="submission" date="2022-06" db="UniProtKB">
        <authorList>
            <consortium name="EnsemblMetazoa"/>
        </authorList>
    </citation>
    <scope>IDENTIFICATION</scope>
</reference>
<feature type="compositionally biased region" description="Polar residues" evidence="1">
    <location>
        <begin position="268"/>
        <end position="286"/>
    </location>
</feature>
<feature type="compositionally biased region" description="Low complexity" evidence="1">
    <location>
        <begin position="151"/>
        <end position="169"/>
    </location>
</feature>
<accession>A0A834RJA1</accession>
<protein>
    <submittedName>
        <fullName evidence="2 3">Uncharacterized protein</fullName>
    </submittedName>
</protein>
<dbReference type="EMBL" id="WVUK01000051">
    <property type="protein sequence ID" value="KAF7494843.1"/>
    <property type="molecule type" value="Genomic_DNA"/>
</dbReference>
<dbReference type="EnsemblMetazoa" id="SSS_8647s_mrna">
    <property type="protein sequence ID" value="KAF7494843.1"/>
    <property type="gene ID" value="SSS_8647"/>
</dbReference>
<dbReference type="AlphaFoldDB" id="A0A834RJA1"/>
<evidence type="ECO:0000256" key="1">
    <source>
        <dbReference type="SAM" id="MobiDB-lite"/>
    </source>
</evidence>
<feature type="region of interest" description="Disordered" evidence="1">
    <location>
        <begin position="466"/>
        <end position="493"/>
    </location>
</feature>
<feature type="region of interest" description="Disordered" evidence="1">
    <location>
        <begin position="151"/>
        <end position="170"/>
    </location>
</feature>
<proteinExistence type="predicted"/>
<organism evidence="2">
    <name type="scientific">Sarcoptes scabiei</name>
    <name type="common">Itch mite</name>
    <name type="synonym">Acarus scabiei</name>
    <dbReference type="NCBI Taxonomy" id="52283"/>
    <lineage>
        <taxon>Eukaryota</taxon>
        <taxon>Metazoa</taxon>
        <taxon>Ecdysozoa</taxon>
        <taxon>Arthropoda</taxon>
        <taxon>Chelicerata</taxon>
        <taxon>Arachnida</taxon>
        <taxon>Acari</taxon>
        <taxon>Acariformes</taxon>
        <taxon>Sarcoptiformes</taxon>
        <taxon>Astigmata</taxon>
        <taxon>Psoroptidia</taxon>
        <taxon>Sarcoptoidea</taxon>
        <taxon>Sarcoptidae</taxon>
        <taxon>Sarcoptinae</taxon>
        <taxon>Sarcoptes</taxon>
    </lineage>
</organism>
<evidence type="ECO:0000313" key="2">
    <source>
        <dbReference type="EMBL" id="KAF7494843.1"/>
    </source>
</evidence>
<evidence type="ECO:0000313" key="4">
    <source>
        <dbReference type="Proteomes" id="UP000070412"/>
    </source>
</evidence>
<dbReference type="Proteomes" id="UP000070412">
    <property type="component" value="Unassembled WGS sequence"/>
</dbReference>
<reference evidence="4" key="1">
    <citation type="journal article" date="2020" name="PLoS Negl. Trop. Dis.">
        <title>High-quality nuclear genome for Sarcoptes scabiei-A critical resource for a neglected parasite.</title>
        <authorList>
            <person name="Korhonen P.K."/>
            <person name="Gasser R.B."/>
            <person name="Ma G."/>
            <person name="Wang T."/>
            <person name="Stroehlein A.J."/>
            <person name="Young N.D."/>
            <person name="Ang C.S."/>
            <person name="Fernando D.D."/>
            <person name="Lu H.C."/>
            <person name="Taylor S."/>
            <person name="Reynolds S.L."/>
            <person name="Mofiz E."/>
            <person name="Najaraj S.H."/>
            <person name="Gowda H."/>
            <person name="Madugundu A."/>
            <person name="Renuse S."/>
            <person name="Holt D."/>
            <person name="Pandey A."/>
            <person name="Papenfuss A.T."/>
            <person name="Fischer K."/>
        </authorList>
    </citation>
    <scope>NUCLEOTIDE SEQUENCE [LARGE SCALE GENOMIC DNA]</scope>
</reference>
<feature type="compositionally biased region" description="Basic and acidic residues" evidence="1">
    <location>
        <begin position="484"/>
        <end position="493"/>
    </location>
</feature>
<feature type="compositionally biased region" description="Polar residues" evidence="1">
    <location>
        <begin position="466"/>
        <end position="483"/>
    </location>
</feature>
<feature type="region of interest" description="Disordered" evidence="1">
    <location>
        <begin position="265"/>
        <end position="286"/>
    </location>
</feature>
<keyword evidence="4" id="KW-1185">Reference proteome</keyword>
<name>A0A834RJA1_SARSC</name>
<evidence type="ECO:0000313" key="3">
    <source>
        <dbReference type="EnsemblMetazoa" id="KAF7494843.1"/>
    </source>
</evidence>
<reference evidence="2" key="2">
    <citation type="submission" date="2020-01" db="EMBL/GenBank/DDBJ databases">
        <authorList>
            <person name="Korhonen P.K.K."/>
            <person name="Guangxu M.G."/>
            <person name="Wang T.W."/>
            <person name="Stroehlein A.J.S."/>
            <person name="Young N.D."/>
            <person name="Ang C.-S.A."/>
            <person name="Fernando D.W.F."/>
            <person name="Lu H.L."/>
            <person name="Taylor S.T."/>
            <person name="Ehtesham M.E.M."/>
            <person name="Najaraj S.H.N."/>
            <person name="Harsha G.H.G."/>
            <person name="Madugundu A.M."/>
            <person name="Renuse S.R."/>
            <person name="Holt D.H."/>
            <person name="Pandey A.P."/>
            <person name="Papenfuss A.P."/>
            <person name="Gasser R.B.G."/>
            <person name="Fischer K.F."/>
        </authorList>
    </citation>
    <scope>NUCLEOTIDE SEQUENCE</scope>
    <source>
        <strain evidence="2">SSS_KF_BRIS2020</strain>
    </source>
</reference>
<sequence length="493" mass="55028">MSEVSESKTKPSNLDSDSGITMIYMKQKSLACPNRVMDMFPRGTNLPMSPINEDLISRDNQCPPLLARILENVHKLKHSKPSQVPTFNSDEKLFFRKKFSRSIYMFQKSHTVHWVARSIYKKRFKNRPGQSKKVPMQVCGKSVPESAVLIPSEEPQQSNSESQSSSFPNACNSIAQSSDQLISNAHNENYAPVQVYDQPINSDYEMIPSEEPQQSTSVLQSSSFPNASISIDQFSEPWILTTHDGTDAQIPVYGELDDLNYGLIPSEEPQQSNTVSQGSSFPNACNSIAQSSDQLMSNAYNENYAPVQVYGEPNNSECGLIPSEEPQQSTSILHSSSFPNASTSIDQFSEPWILTTHDGTDAQIPVYDELDDLNYGLILNEEPQQSNSLLHSNSFPNACISIDQSYYQRMDYDAPMNNQENMASTYQLIPTETCVQPLNLIETAFLPETFDSGDYSTISNDCSSATIPDANHSIQTDSSSNHLSPRERENERN</sequence>